<evidence type="ECO:0000256" key="1">
    <source>
        <dbReference type="SAM" id="MobiDB-lite"/>
    </source>
</evidence>
<feature type="region of interest" description="Disordered" evidence="1">
    <location>
        <begin position="1"/>
        <end position="31"/>
    </location>
</feature>
<sequence>MSSEEAKGKENAGATTAPKVTNPKDSSSCTREELTELVRAIKFAKPDASMRAVHREISQELSKKAGFEFLSQIGLNDVKKIWKKAVTAANKQTSSDVLKLYTVGDASVRLLAQEYSQTAAASEAAKTNEDGKLMLENFVHLFDGVPMDRSGSRPHQALINFNDNNQKKQSEEKNSSGDEKKDDNNNGSSKDERGIIVKVQVAASDDESVLYPMLLYSQDRSLKTFIHPDPEDDGYQKIRKWIMEDGKGGSLGHTGGNKAYFYARLTKRKKGAGSIISVDVTGLAPEQTW</sequence>
<protein>
    <submittedName>
        <fullName evidence="2">Uncharacterized protein</fullName>
    </submittedName>
</protein>
<feature type="compositionally biased region" description="Basic and acidic residues" evidence="1">
    <location>
        <begin position="1"/>
        <end position="10"/>
    </location>
</feature>
<organism evidence="2 3">
    <name type="scientific">Seminavis robusta</name>
    <dbReference type="NCBI Taxonomy" id="568900"/>
    <lineage>
        <taxon>Eukaryota</taxon>
        <taxon>Sar</taxon>
        <taxon>Stramenopiles</taxon>
        <taxon>Ochrophyta</taxon>
        <taxon>Bacillariophyta</taxon>
        <taxon>Bacillariophyceae</taxon>
        <taxon>Bacillariophycidae</taxon>
        <taxon>Naviculales</taxon>
        <taxon>Naviculaceae</taxon>
        <taxon>Seminavis</taxon>
    </lineage>
</organism>
<dbReference type="AlphaFoldDB" id="A0A9N8E7N0"/>
<reference evidence="2" key="1">
    <citation type="submission" date="2020-06" db="EMBL/GenBank/DDBJ databases">
        <authorList>
            <consortium name="Plant Systems Biology data submission"/>
        </authorList>
    </citation>
    <scope>NUCLEOTIDE SEQUENCE</scope>
    <source>
        <strain evidence="2">D6</strain>
    </source>
</reference>
<accession>A0A9N8E7N0</accession>
<evidence type="ECO:0000313" key="2">
    <source>
        <dbReference type="EMBL" id="CAB9515349.1"/>
    </source>
</evidence>
<name>A0A9N8E7N0_9STRA</name>
<gene>
    <name evidence="2" type="ORF">SEMRO_709_G190930.1</name>
</gene>
<keyword evidence="3" id="KW-1185">Reference proteome</keyword>
<comment type="caution">
    <text evidence="2">The sequence shown here is derived from an EMBL/GenBank/DDBJ whole genome shotgun (WGS) entry which is preliminary data.</text>
</comment>
<dbReference type="EMBL" id="CAICTM010000708">
    <property type="protein sequence ID" value="CAB9515349.1"/>
    <property type="molecule type" value="Genomic_DNA"/>
</dbReference>
<feature type="region of interest" description="Disordered" evidence="1">
    <location>
        <begin position="152"/>
        <end position="193"/>
    </location>
</feature>
<proteinExistence type="predicted"/>
<dbReference type="Proteomes" id="UP001153069">
    <property type="component" value="Unassembled WGS sequence"/>
</dbReference>
<feature type="compositionally biased region" description="Basic and acidic residues" evidence="1">
    <location>
        <begin position="165"/>
        <end position="193"/>
    </location>
</feature>
<evidence type="ECO:0000313" key="3">
    <source>
        <dbReference type="Proteomes" id="UP001153069"/>
    </source>
</evidence>